<dbReference type="AlphaFoldDB" id="A0A426Y3X4"/>
<name>A0A426Y3X4_ENSVE</name>
<evidence type="ECO:0000313" key="3">
    <source>
        <dbReference type="Proteomes" id="UP000287651"/>
    </source>
</evidence>
<organism evidence="2 3">
    <name type="scientific">Ensete ventricosum</name>
    <name type="common">Abyssinian banana</name>
    <name type="synonym">Musa ensete</name>
    <dbReference type="NCBI Taxonomy" id="4639"/>
    <lineage>
        <taxon>Eukaryota</taxon>
        <taxon>Viridiplantae</taxon>
        <taxon>Streptophyta</taxon>
        <taxon>Embryophyta</taxon>
        <taxon>Tracheophyta</taxon>
        <taxon>Spermatophyta</taxon>
        <taxon>Magnoliopsida</taxon>
        <taxon>Liliopsida</taxon>
        <taxon>Zingiberales</taxon>
        <taxon>Musaceae</taxon>
        <taxon>Ensete</taxon>
    </lineage>
</organism>
<comment type="caution">
    <text evidence="2">The sequence shown here is derived from an EMBL/GenBank/DDBJ whole genome shotgun (WGS) entry which is preliminary data.</text>
</comment>
<dbReference type="Proteomes" id="UP000287651">
    <property type="component" value="Unassembled WGS sequence"/>
</dbReference>
<reference evidence="2 3" key="1">
    <citation type="journal article" date="2014" name="Agronomy (Basel)">
        <title>A Draft Genome Sequence for Ensete ventricosum, the Drought-Tolerant Tree Against Hunger.</title>
        <authorList>
            <person name="Harrison J."/>
            <person name="Moore K.A."/>
            <person name="Paszkiewicz K."/>
            <person name="Jones T."/>
            <person name="Grant M."/>
            <person name="Ambacheew D."/>
            <person name="Muzemil S."/>
            <person name="Studholme D.J."/>
        </authorList>
    </citation>
    <scope>NUCLEOTIDE SEQUENCE [LARGE SCALE GENOMIC DNA]</scope>
</reference>
<dbReference type="EMBL" id="AMZH03015314">
    <property type="protein sequence ID" value="RRT46241.1"/>
    <property type="molecule type" value="Genomic_DNA"/>
</dbReference>
<protein>
    <submittedName>
        <fullName evidence="2">Uncharacterized protein</fullName>
    </submittedName>
</protein>
<feature type="compositionally biased region" description="Basic and acidic residues" evidence="1">
    <location>
        <begin position="96"/>
        <end position="107"/>
    </location>
</feature>
<evidence type="ECO:0000256" key="1">
    <source>
        <dbReference type="SAM" id="MobiDB-lite"/>
    </source>
</evidence>
<proteinExistence type="predicted"/>
<feature type="region of interest" description="Disordered" evidence="1">
    <location>
        <begin position="82"/>
        <end position="107"/>
    </location>
</feature>
<gene>
    <name evidence="2" type="ORF">B296_00027707</name>
</gene>
<evidence type="ECO:0000313" key="2">
    <source>
        <dbReference type="EMBL" id="RRT46241.1"/>
    </source>
</evidence>
<accession>A0A426Y3X4</accession>
<sequence length="107" mass="11344">MSPNLCCCRPRTCVGATIEEVEGSGGRRLGAEVAASDQGYALVGSGKEEEVATVAERATVRKDEQRGYVAAVEEAATSTFGVAEEEGCQTSNMDANVERDPNLRMLE</sequence>